<reference evidence="8 9" key="1">
    <citation type="submission" date="2016-12" db="EMBL/GenBank/DDBJ databases">
        <title>The genomes of Aspergillus section Nigri reveals drivers in fungal speciation.</title>
        <authorList>
            <consortium name="DOE Joint Genome Institute"/>
            <person name="Vesth T.C."/>
            <person name="Nybo J."/>
            <person name="Theobald S."/>
            <person name="Brandl J."/>
            <person name="Frisvad J.C."/>
            <person name="Nielsen K.F."/>
            <person name="Lyhne E.K."/>
            <person name="Kogle M.E."/>
            <person name="Kuo A."/>
            <person name="Riley R."/>
            <person name="Clum A."/>
            <person name="Nolan M."/>
            <person name="Lipzen A."/>
            <person name="Salamov A."/>
            <person name="Henrissat B."/>
            <person name="Wiebenga A."/>
            <person name="De Vries R.P."/>
            <person name="Grigoriev I.V."/>
            <person name="Mortensen U.H."/>
            <person name="Andersen M.R."/>
            <person name="Baker S.E."/>
        </authorList>
    </citation>
    <scope>NUCLEOTIDE SEQUENCE [LARGE SCALE GENOMIC DNA]</scope>
    <source>
        <strain evidence="8 9">CBS 115572</strain>
    </source>
</reference>
<name>A0A317X017_9EURO</name>
<dbReference type="GeneID" id="37116610"/>
<evidence type="ECO:0000313" key="8">
    <source>
        <dbReference type="EMBL" id="PWY90318.1"/>
    </source>
</evidence>
<dbReference type="GO" id="GO:0009893">
    <property type="term" value="P:positive regulation of metabolic process"/>
    <property type="evidence" value="ECO:0007669"/>
    <property type="project" value="UniProtKB-ARBA"/>
</dbReference>
<organism evidence="8 9">
    <name type="scientific">Aspergillus sclerotioniger CBS 115572</name>
    <dbReference type="NCBI Taxonomy" id="1450535"/>
    <lineage>
        <taxon>Eukaryota</taxon>
        <taxon>Fungi</taxon>
        <taxon>Dikarya</taxon>
        <taxon>Ascomycota</taxon>
        <taxon>Pezizomycotina</taxon>
        <taxon>Eurotiomycetes</taxon>
        <taxon>Eurotiomycetidae</taxon>
        <taxon>Eurotiales</taxon>
        <taxon>Aspergillaceae</taxon>
        <taxon>Aspergillus</taxon>
        <taxon>Aspergillus subgen. Circumdati</taxon>
    </lineage>
</organism>
<dbReference type="PANTHER" id="PTHR36206:SF16">
    <property type="entry name" value="TRANSCRIPTION FACTOR DOMAIN-CONTAINING PROTEIN-RELATED"/>
    <property type="match status" value="1"/>
</dbReference>
<dbReference type="GO" id="GO:0008270">
    <property type="term" value="F:zinc ion binding"/>
    <property type="evidence" value="ECO:0007669"/>
    <property type="project" value="InterPro"/>
</dbReference>
<dbReference type="GO" id="GO:0003677">
    <property type="term" value="F:DNA binding"/>
    <property type="evidence" value="ECO:0007669"/>
    <property type="project" value="UniProtKB-KW"/>
</dbReference>
<keyword evidence="4" id="KW-0238">DNA-binding</keyword>
<dbReference type="Proteomes" id="UP000246702">
    <property type="component" value="Unassembled WGS sequence"/>
</dbReference>
<comment type="caution">
    <text evidence="8">The sequence shown here is derived from an EMBL/GenBank/DDBJ whole genome shotgun (WGS) entry which is preliminary data.</text>
</comment>
<dbReference type="SMART" id="SM00066">
    <property type="entry name" value="GAL4"/>
    <property type="match status" value="1"/>
</dbReference>
<keyword evidence="1" id="KW-0479">Metal-binding</keyword>
<gene>
    <name evidence="8" type="ORF">BO94DRAFT_564995</name>
</gene>
<sequence length="517" mass="58434">MPERKVVPAATGRRHRAAQKRSKTGCRTCRARRIKCDEGPGSCRNCTSTGRTCDGYDLHRLPIKRGLGPIIGVGPGRCMTSDEKRGLSYFQHHLIPNFVVFFDSPLWQESILQSCHADPAVSHAVNMFSAIHQDAEATGMPLAGVNWQNARHRFAMEQASRSYALLRQRRASVDPQFRHVMLLCCLLFVMSEVLLGQYANAIAHLRGGLRLLQESKRLGLSVCGALIKTFTSLNLQSMHAGVIESVLYIDDGQQHDDRAASDVFHTLEEARQALGCITDKWTPFVAKCWRLSETEIMADYEALWLERRQVQSAFEQFMPRFELFCETSYTKLSHKEQRGTNLIRIQYLGMIMAIKTSLRDDHDPNLLVSEQVGLLSANEALMENFFDRPTFSLEPGIIGGLYSVASKCPDLRVRCRAIEALRSWPRYEGMLNSQNAATAAVKGVKMELHKLQHNLRISPTFIPTQSGSATGTPAMLTTHLFNLYLPQQQELAFQYTAFNVSMPEAMYMRIRRLHRLL</sequence>
<dbReference type="InterPro" id="IPR021858">
    <property type="entry name" value="Fun_TF"/>
</dbReference>
<accession>A0A317X017</accession>
<dbReference type="AlphaFoldDB" id="A0A317X017"/>
<dbReference type="STRING" id="1450535.A0A317X017"/>
<keyword evidence="9" id="KW-1185">Reference proteome</keyword>
<keyword evidence="3" id="KW-0805">Transcription regulation</keyword>
<dbReference type="Gene3D" id="4.10.240.10">
    <property type="entry name" value="Zn(2)-C6 fungal-type DNA-binding domain"/>
    <property type="match status" value="1"/>
</dbReference>
<dbReference type="SUPFAM" id="SSF57701">
    <property type="entry name" value="Zn2/Cys6 DNA-binding domain"/>
    <property type="match status" value="1"/>
</dbReference>
<evidence type="ECO:0000259" key="7">
    <source>
        <dbReference type="PROSITE" id="PS50048"/>
    </source>
</evidence>
<feature type="domain" description="Zn(2)-C6 fungal-type" evidence="7">
    <location>
        <begin position="25"/>
        <end position="53"/>
    </location>
</feature>
<evidence type="ECO:0000256" key="4">
    <source>
        <dbReference type="ARBA" id="ARBA00023125"/>
    </source>
</evidence>
<dbReference type="InterPro" id="IPR036864">
    <property type="entry name" value="Zn2-C6_fun-type_DNA-bd_sf"/>
</dbReference>
<evidence type="ECO:0000313" key="9">
    <source>
        <dbReference type="Proteomes" id="UP000246702"/>
    </source>
</evidence>
<evidence type="ECO:0000256" key="1">
    <source>
        <dbReference type="ARBA" id="ARBA00022723"/>
    </source>
</evidence>
<dbReference type="CDD" id="cd00067">
    <property type="entry name" value="GAL4"/>
    <property type="match status" value="1"/>
</dbReference>
<dbReference type="RefSeq" id="XP_025468696.1">
    <property type="nucleotide sequence ID" value="XM_025614467.1"/>
</dbReference>
<keyword evidence="5" id="KW-0804">Transcription</keyword>
<dbReference type="InterPro" id="IPR001138">
    <property type="entry name" value="Zn2Cys6_DnaBD"/>
</dbReference>
<evidence type="ECO:0000256" key="3">
    <source>
        <dbReference type="ARBA" id="ARBA00023015"/>
    </source>
</evidence>
<protein>
    <submittedName>
        <fullName evidence="8">C6 zinc finger domain protein</fullName>
    </submittedName>
</protein>
<proteinExistence type="predicted"/>
<evidence type="ECO:0000256" key="5">
    <source>
        <dbReference type="ARBA" id="ARBA00023163"/>
    </source>
</evidence>
<dbReference type="InterPro" id="IPR052360">
    <property type="entry name" value="Transcr_Regulatory_Proteins"/>
</dbReference>
<dbReference type="Pfam" id="PF00172">
    <property type="entry name" value="Zn_clus"/>
    <property type="match status" value="1"/>
</dbReference>
<dbReference type="PANTHER" id="PTHR36206">
    <property type="entry name" value="ASPERCRYPTIN BIOSYNTHESIS CLUSTER-SPECIFIC TRANSCRIPTION REGULATOR ATNN-RELATED"/>
    <property type="match status" value="1"/>
</dbReference>
<dbReference type="PROSITE" id="PS50048">
    <property type="entry name" value="ZN2_CY6_FUNGAL_2"/>
    <property type="match status" value="1"/>
</dbReference>
<dbReference type="Pfam" id="PF11951">
    <property type="entry name" value="Fungal_trans_2"/>
    <property type="match status" value="1"/>
</dbReference>
<evidence type="ECO:0000256" key="2">
    <source>
        <dbReference type="ARBA" id="ARBA00022833"/>
    </source>
</evidence>
<dbReference type="PROSITE" id="PS00463">
    <property type="entry name" value="ZN2_CY6_FUNGAL_1"/>
    <property type="match status" value="1"/>
</dbReference>
<dbReference type="OrthoDB" id="2593732at2759"/>
<dbReference type="EMBL" id="MSFK01000010">
    <property type="protein sequence ID" value="PWY90318.1"/>
    <property type="molecule type" value="Genomic_DNA"/>
</dbReference>
<keyword evidence="2" id="KW-0862">Zinc</keyword>
<dbReference type="GO" id="GO:0000981">
    <property type="term" value="F:DNA-binding transcription factor activity, RNA polymerase II-specific"/>
    <property type="evidence" value="ECO:0007669"/>
    <property type="project" value="InterPro"/>
</dbReference>
<keyword evidence="6" id="KW-0539">Nucleus</keyword>
<evidence type="ECO:0000256" key="6">
    <source>
        <dbReference type="ARBA" id="ARBA00023242"/>
    </source>
</evidence>